<evidence type="ECO:0000256" key="4">
    <source>
        <dbReference type="ARBA" id="ARBA00022670"/>
    </source>
</evidence>
<dbReference type="GO" id="GO:0005886">
    <property type="term" value="C:plasma membrane"/>
    <property type="evidence" value="ECO:0007669"/>
    <property type="project" value="UniProtKB-SubCell"/>
</dbReference>
<keyword evidence="7" id="KW-0378">Hydrolase</keyword>
<feature type="transmembrane region" description="Helical" evidence="12">
    <location>
        <begin position="63"/>
        <end position="80"/>
    </location>
</feature>
<feature type="domain" description="Peptidase M48" evidence="13">
    <location>
        <begin position="105"/>
        <end position="320"/>
    </location>
</feature>
<evidence type="ECO:0000256" key="5">
    <source>
        <dbReference type="ARBA" id="ARBA00022692"/>
    </source>
</evidence>
<comment type="cofactor">
    <cofactor evidence="1">
        <name>Zn(2+)</name>
        <dbReference type="ChEBI" id="CHEBI:29105"/>
    </cofactor>
</comment>
<dbReference type="GO" id="GO:0046872">
    <property type="term" value="F:metal ion binding"/>
    <property type="evidence" value="ECO:0007669"/>
    <property type="project" value="UniProtKB-KW"/>
</dbReference>
<sequence length="631" mass="70575">MNFFEHQEKARQNTHLLFGLFPLFILTMIFVIYMVVMLLVVMWPYSVDTTTFFWWNPTVFSRVSLVTIGFITLTSCYKMIKLCRGGSIIAKDLGGKLILAETDSEQEQQVLNIVDEMAIASGIPIPKVYLLHNEPSINAFAAGFSLNDAVIGVTRGSIEQLNRDELQAVIAHEFSHILNGDIRINSLLIGLLHGILLIFMTGRAISHIRFNGEESCSLWPIGFILMTIGGIGLIFGRSTQAAVSRQREYLADASALQFTRNPDAISGALQKVQKFDSRLLTPRAEAVSHIFFGNAVSIYFLKEQFATHPPVPIRIRRVSGIKVKNNPVSSRNLLQSNHSLVMGFDNSNSQTTKPEQIVTQIATVTPKHFDFTQQLLAELPESLKLGIRETQTAQAILFALALENQNSQIQSKQLTWLRQVQSEEVVKLSVKFNEQIAQLDSNIYLPLIDLTIPALHQLSSKECQRVCKSVKGLIQAKGQISVKDFVLRLILWHRLQPVLEPDYKITIKFNSIAEIWSDCLLVISAIAQIGENNPESAAYAFSSGIFRLPSAAQQEKLKSPLKCNFSDLKKSIENLRQATPKLKQALLDACAHTVLIDNKVSFEKENLLRAIAMTLDCSIPPFLNSKRSNSK</sequence>
<dbReference type="GO" id="GO:0006508">
    <property type="term" value="P:proteolysis"/>
    <property type="evidence" value="ECO:0007669"/>
    <property type="project" value="UniProtKB-KW"/>
</dbReference>
<keyword evidence="11 12" id="KW-0472">Membrane</keyword>
<evidence type="ECO:0000256" key="12">
    <source>
        <dbReference type="SAM" id="Phobius"/>
    </source>
</evidence>
<evidence type="ECO:0000313" key="15">
    <source>
        <dbReference type="Proteomes" id="UP000218418"/>
    </source>
</evidence>
<dbReference type="Pfam" id="PF01435">
    <property type="entry name" value="Peptidase_M48"/>
    <property type="match status" value="1"/>
</dbReference>
<dbReference type="AlphaFoldDB" id="A0A1Z4LWR2"/>
<dbReference type="PANTHER" id="PTHR43221:SF1">
    <property type="entry name" value="PROTEASE HTPX"/>
    <property type="match status" value="1"/>
</dbReference>
<keyword evidence="15" id="KW-1185">Reference proteome</keyword>
<gene>
    <name evidence="14" type="ORF">NIES267_50280</name>
</gene>
<dbReference type="InterPro" id="IPR050083">
    <property type="entry name" value="HtpX_protease"/>
</dbReference>
<evidence type="ECO:0000256" key="1">
    <source>
        <dbReference type="ARBA" id="ARBA00001947"/>
    </source>
</evidence>
<keyword evidence="10" id="KW-0482">Metalloprotease</keyword>
<evidence type="ECO:0000256" key="7">
    <source>
        <dbReference type="ARBA" id="ARBA00022801"/>
    </source>
</evidence>
<keyword evidence="9 12" id="KW-1133">Transmembrane helix</keyword>
<keyword evidence="4" id="KW-0645">Protease</keyword>
<keyword evidence="5 12" id="KW-0812">Transmembrane</keyword>
<keyword evidence="6" id="KW-0479">Metal-binding</keyword>
<feature type="transmembrane region" description="Helical" evidence="12">
    <location>
        <begin position="184"/>
        <end position="205"/>
    </location>
</feature>
<feature type="transmembrane region" description="Helical" evidence="12">
    <location>
        <begin position="16"/>
        <end position="43"/>
    </location>
</feature>
<evidence type="ECO:0000313" key="14">
    <source>
        <dbReference type="EMBL" id="BAY85528.1"/>
    </source>
</evidence>
<proteinExistence type="predicted"/>
<reference evidence="14 15" key="1">
    <citation type="submission" date="2017-06" db="EMBL/GenBank/DDBJ databases">
        <title>Genome sequencing of cyanobaciteial culture collection at National Institute for Environmental Studies (NIES).</title>
        <authorList>
            <person name="Hirose Y."/>
            <person name="Shimura Y."/>
            <person name="Fujisawa T."/>
            <person name="Nakamura Y."/>
            <person name="Kawachi M."/>
        </authorList>
    </citation>
    <scope>NUCLEOTIDE SEQUENCE [LARGE SCALE GENOMIC DNA]</scope>
    <source>
        <strain evidence="14 15">NIES-267</strain>
    </source>
</reference>
<name>A0A1Z4LWR2_9CYAN</name>
<evidence type="ECO:0000256" key="10">
    <source>
        <dbReference type="ARBA" id="ARBA00023049"/>
    </source>
</evidence>
<accession>A0A1Z4LWR2</accession>
<comment type="subcellular location">
    <subcellularLocation>
        <location evidence="2">Cell membrane</location>
        <topology evidence="2">Multi-pass membrane protein</topology>
    </subcellularLocation>
</comment>
<dbReference type="OrthoDB" id="15218at2"/>
<dbReference type="GO" id="GO:0004222">
    <property type="term" value="F:metalloendopeptidase activity"/>
    <property type="evidence" value="ECO:0007669"/>
    <property type="project" value="InterPro"/>
</dbReference>
<protein>
    <submittedName>
        <fullName evidence="14">Peptidase M48 Ste24p</fullName>
    </submittedName>
</protein>
<dbReference type="Proteomes" id="UP000218418">
    <property type="component" value="Chromosome"/>
</dbReference>
<evidence type="ECO:0000256" key="2">
    <source>
        <dbReference type="ARBA" id="ARBA00004651"/>
    </source>
</evidence>
<feature type="transmembrane region" description="Helical" evidence="12">
    <location>
        <begin position="217"/>
        <end position="236"/>
    </location>
</feature>
<dbReference type="Gene3D" id="3.30.2010.10">
    <property type="entry name" value="Metalloproteases ('zincins'), catalytic domain"/>
    <property type="match status" value="1"/>
</dbReference>
<evidence type="ECO:0000256" key="8">
    <source>
        <dbReference type="ARBA" id="ARBA00022833"/>
    </source>
</evidence>
<evidence type="ECO:0000256" key="9">
    <source>
        <dbReference type="ARBA" id="ARBA00022989"/>
    </source>
</evidence>
<dbReference type="InterPro" id="IPR001915">
    <property type="entry name" value="Peptidase_M48"/>
</dbReference>
<evidence type="ECO:0000256" key="11">
    <source>
        <dbReference type="ARBA" id="ARBA00023136"/>
    </source>
</evidence>
<evidence type="ECO:0000256" key="6">
    <source>
        <dbReference type="ARBA" id="ARBA00022723"/>
    </source>
</evidence>
<keyword evidence="8" id="KW-0862">Zinc</keyword>
<dbReference type="CDD" id="cd07340">
    <property type="entry name" value="M48B_Htpx_like"/>
    <property type="match status" value="1"/>
</dbReference>
<keyword evidence="3" id="KW-1003">Cell membrane</keyword>
<evidence type="ECO:0000256" key="3">
    <source>
        <dbReference type="ARBA" id="ARBA00022475"/>
    </source>
</evidence>
<dbReference type="PANTHER" id="PTHR43221">
    <property type="entry name" value="PROTEASE HTPX"/>
    <property type="match status" value="1"/>
</dbReference>
<organism evidence="14 15">
    <name type="scientific">Calothrix parasitica NIES-267</name>
    <dbReference type="NCBI Taxonomy" id="1973488"/>
    <lineage>
        <taxon>Bacteria</taxon>
        <taxon>Bacillati</taxon>
        <taxon>Cyanobacteriota</taxon>
        <taxon>Cyanophyceae</taxon>
        <taxon>Nostocales</taxon>
        <taxon>Calotrichaceae</taxon>
        <taxon>Calothrix</taxon>
    </lineage>
</organism>
<evidence type="ECO:0000259" key="13">
    <source>
        <dbReference type="Pfam" id="PF01435"/>
    </source>
</evidence>
<dbReference type="EMBL" id="AP018227">
    <property type="protein sequence ID" value="BAY85528.1"/>
    <property type="molecule type" value="Genomic_DNA"/>
</dbReference>